<feature type="domain" description="PPM-type phosphatase" evidence="1">
    <location>
        <begin position="4"/>
        <end position="218"/>
    </location>
</feature>
<sequence>MRQVIEFSWNSLTKAGEELCGDSVVIRTGRDFFVAVLSDGLGSGVKANILSTLTAEIAARMFESGGSVEEVMQTLVDTLPECSVRKLAYATFAVLMVYNGRDAHLVEFDSPPMILIRQNKLTSLPLEKREVKGRVIREAHFEIQENDVMVLISDGYEHAGLGGIFRLGWGWKSIAQAVQRFVQAGVDAVQLTQALSRTCMKFDDDKPGDDSTVISMRVRPAVSVCILTGPPNNKELDAFAVSRLMNAEGYKLICGGSTAQMAARVLDKKLEVEWVPPWKRTEASQKKKKGSPPTALLSGVDLVTEGILTLGQTVEILRHAKTIHDLPKDADPATRLARYLLSADDIHMIVGTAVNPNQIADLVRGEPMRMVYIRDLVQELTKRDKQVTLETV</sequence>
<dbReference type="RefSeq" id="WP_093882759.1">
    <property type="nucleotide sequence ID" value="NZ_FOBS01000006.1"/>
</dbReference>
<keyword evidence="3" id="KW-1185">Reference proteome</keyword>
<dbReference type="InterPro" id="IPR001932">
    <property type="entry name" value="PPM-type_phosphatase-like_dom"/>
</dbReference>
<dbReference type="InterPro" id="IPR036457">
    <property type="entry name" value="PPM-type-like_dom_sf"/>
</dbReference>
<dbReference type="SUPFAM" id="SSF81606">
    <property type="entry name" value="PP2C-like"/>
    <property type="match status" value="1"/>
</dbReference>
<dbReference type="InterPro" id="IPR039248">
    <property type="entry name" value="Ptase_RsbX"/>
</dbReference>
<evidence type="ECO:0000259" key="1">
    <source>
        <dbReference type="SMART" id="SM00331"/>
    </source>
</evidence>
<reference evidence="2 3" key="1">
    <citation type="submission" date="2016-10" db="EMBL/GenBank/DDBJ databases">
        <authorList>
            <person name="de Groot N.N."/>
        </authorList>
    </citation>
    <scope>NUCLEOTIDE SEQUENCE [LARGE SCALE GENOMIC DNA]</scope>
    <source>
        <strain evidence="2 3">DSM 8423</strain>
    </source>
</reference>
<accession>A0A1H7WB49</accession>
<protein>
    <submittedName>
        <fullName evidence="2">Stage II sporulation protein E (SpoIIE)</fullName>
    </submittedName>
</protein>
<dbReference type="PANTHER" id="PTHR35801">
    <property type="entry name" value="PHOSPHOSERINE PHOSPHATASE RSBX"/>
    <property type="match status" value="1"/>
</dbReference>
<dbReference type="OrthoDB" id="4935951at2"/>
<name>A0A1H7WB49_9BACT</name>
<organism evidence="2 3">
    <name type="scientific">Syntrophus gentianae</name>
    <dbReference type="NCBI Taxonomy" id="43775"/>
    <lineage>
        <taxon>Bacteria</taxon>
        <taxon>Pseudomonadati</taxon>
        <taxon>Thermodesulfobacteriota</taxon>
        <taxon>Syntrophia</taxon>
        <taxon>Syntrophales</taxon>
        <taxon>Syntrophaceae</taxon>
        <taxon>Syntrophus</taxon>
    </lineage>
</organism>
<evidence type="ECO:0000313" key="2">
    <source>
        <dbReference type="EMBL" id="SEM18776.1"/>
    </source>
</evidence>
<dbReference type="Gene3D" id="3.60.40.10">
    <property type="entry name" value="PPM-type phosphatase domain"/>
    <property type="match status" value="1"/>
</dbReference>
<dbReference type="SMART" id="SM00331">
    <property type="entry name" value="PP2C_SIG"/>
    <property type="match status" value="1"/>
</dbReference>
<proteinExistence type="predicted"/>
<dbReference type="Proteomes" id="UP000198744">
    <property type="component" value="Unassembled WGS sequence"/>
</dbReference>
<dbReference type="AlphaFoldDB" id="A0A1H7WB49"/>
<dbReference type="STRING" id="43775.SAMN04489760_10652"/>
<gene>
    <name evidence="2" type="ORF">SAMN04489760_10652</name>
</gene>
<dbReference type="EMBL" id="FOBS01000006">
    <property type="protein sequence ID" value="SEM18776.1"/>
    <property type="molecule type" value="Genomic_DNA"/>
</dbReference>
<evidence type="ECO:0000313" key="3">
    <source>
        <dbReference type="Proteomes" id="UP000198744"/>
    </source>
</evidence>
<dbReference type="PANTHER" id="PTHR35801:SF1">
    <property type="entry name" value="PHOSPHOSERINE PHOSPHATASE RSBX"/>
    <property type="match status" value="1"/>
</dbReference>
<dbReference type="Pfam" id="PF07228">
    <property type="entry name" value="SpoIIE"/>
    <property type="match status" value="1"/>
</dbReference>